<name>A0AAE3G4A2_9GAMM</name>
<dbReference type="EMBL" id="JALJXV010000003">
    <property type="protein sequence ID" value="MCP1674486.1"/>
    <property type="molecule type" value="Genomic_DNA"/>
</dbReference>
<gene>
    <name evidence="2" type="ORF">J2T57_001588</name>
</gene>
<feature type="signal peptide" evidence="1">
    <location>
        <begin position="1"/>
        <end position="24"/>
    </location>
</feature>
<protein>
    <submittedName>
        <fullName evidence="2">ABC-type Fe2+-enterobactin transport system substrate-binding protein</fullName>
    </submittedName>
</protein>
<evidence type="ECO:0000256" key="1">
    <source>
        <dbReference type="SAM" id="SignalP"/>
    </source>
</evidence>
<sequence length="101" mass="10902">MKNVIRLGLLALTLALLVGCGADKIDGTNSATLNESLDRMVSQMDRAEATRFRRAVQVAGLNGESLFQVASSGRAIDEVLADNLHGMTAKQIFERAEALQR</sequence>
<evidence type="ECO:0000313" key="2">
    <source>
        <dbReference type="EMBL" id="MCP1674486.1"/>
    </source>
</evidence>
<keyword evidence="1" id="KW-0732">Signal</keyword>
<accession>A0AAE3G4A2</accession>
<dbReference type="Pfam" id="PF20404">
    <property type="entry name" value="DUF6694"/>
    <property type="match status" value="1"/>
</dbReference>
<organism evidence="2 3">
    <name type="scientific">Natronocella acetinitrilica</name>
    <dbReference type="NCBI Taxonomy" id="414046"/>
    <lineage>
        <taxon>Bacteria</taxon>
        <taxon>Pseudomonadati</taxon>
        <taxon>Pseudomonadota</taxon>
        <taxon>Gammaproteobacteria</taxon>
        <taxon>Chromatiales</taxon>
        <taxon>Ectothiorhodospiraceae</taxon>
        <taxon>Natronocella</taxon>
    </lineage>
</organism>
<reference evidence="2" key="1">
    <citation type="submission" date="2022-03" db="EMBL/GenBank/DDBJ databases">
        <title>Genomic Encyclopedia of Type Strains, Phase III (KMG-III): the genomes of soil and plant-associated and newly described type strains.</title>
        <authorList>
            <person name="Whitman W."/>
        </authorList>
    </citation>
    <scope>NUCLEOTIDE SEQUENCE</scope>
    <source>
        <strain evidence="2">ANL 6-2</strain>
    </source>
</reference>
<evidence type="ECO:0000313" key="3">
    <source>
        <dbReference type="Proteomes" id="UP001205843"/>
    </source>
</evidence>
<feature type="chain" id="PRO_5042270596" evidence="1">
    <location>
        <begin position="25"/>
        <end position="101"/>
    </location>
</feature>
<comment type="caution">
    <text evidence="2">The sequence shown here is derived from an EMBL/GenBank/DDBJ whole genome shotgun (WGS) entry which is preliminary data.</text>
</comment>
<dbReference type="InterPro" id="IPR046516">
    <property type="entry name" value="DUF6694"/>
</dbReference>
<proteinExistence type="predicted"/>
<dbReference type="PROSITE" id="PS51257">
    <property type="entry name" value="PROKAR_LIPOPROTEIN"/>
    <property type="match status" value="1"/>
</dbReference>
<dbReference type="RefSeq" id="WP_253476511.1">
    <property type="nucleotide sequence ID" value="NZ_JALJXV010000003.1"/>
</dbReference>
<keyword evidence="3" id="KW-1185">Reference proteome</keyword>
<dbReference type="AlphaFoldDB" id="A0AAE3G4A2"/>
<dbReference type="Proteomes" id="UP001205843">
    <property type="component" value="Unassembled WGS sequence"/>
</dbReference>